<gene>
    <name evidence="4" type="ORF">ABVK25_009815</name>
</gene>
<dbReference type="EMBL" id="JBHFEH010000055">
    <property type="protein sequence ID" value="KAL2049948.1"/>
    <property type="molecule type" value="Genomic_DNA"/>
</dbReference>
<evidence type="ECO:0000256" key="3">
    <source>
        <dbReference type="ARBA" id="ARBA00023002"/>
    </source>
</evidence>
<dbReference type="Gene3D" id="3.40.50.720">
    <property type="entry name" value="NAD(P)-binding Rossmann-like Domain"/>
    <property type="match status" value="1"/>
</dbReference>
<keyword evidence="5" id="KW-1185">Reference proteome</keyword>
<accession>A0ABR4AWA1</accession>
<proteinExistence type="inferred from homology"/>
<dbReference type="InterPro" id="IPR051609">
    <property type="entry name" value="NmrA/Isoflavone_reductase-like"/>
</dbReference>
<keyword evidence="3" id="KW-0560">Oxidoreductase</keyword>
<evidence type="ECO:0000256" key="1">
    <source>
        <dbReference type="ARBA" id="ARBA00005725"/>
    </source>
</evidence>
<evidence type="ECO:0000256" key="2">
    <source>
        <dbReference type="ARBA" id="ARBA00022857"/>
    </source>
</evidence>
<name>A0ABR4AWA1_9LECA</name>
<evidence type="ECO:0000313" key="5">
    <source>
        <dbReference type="Proteomes" id="UP001590951"/>
    </source>
</evidence>
<organism evidence="4 5">
    <name type="scientific">Lepraria finkii</name>
    <dbReference type="NCBI Taxonomy" id="1340010"/>
    <lineage>
        <taxon>Eukaryota</taxon>
        <taxon>Fungi</taxon>
        <taxon>Dikarya</taxon>
        <taxon>Ascomycota</taxon>
        <taxon>Pezizomycotina</taxon>
        <taxon>Lecanoromycetes</taxon>
        <taxon>OSLEUM clade</taxon>
        <taxon>Lecanoromycetidae</taxon>
        <taxon>Lecanorales</taxon>
        <taxon>Lecanorineae</taxon>
        <taxon>Stereocaulaceae</taxon>
        <taxon>Lepraria</taxon>
    </lineage>
</organism>
<dbReference type="Proteomes" id="UP001590951">
    <property type="component" value="Unassembled WGS sequence"/>
</dbReference>
<evidence type="ECO:0000313" key="4">
    <source>
        <dbReference type="EMBL" id="KAL2049948.1"/>
    </source>
</evidence>
<sequence>MPTTRPQTIALAGVGDLGKYTCEELLASPRFSVIVLSRGKQKEKWFTERQIRVYTTDYTVPSLLSILETTSTTTLISFINDPTPGYVTTHTALLTACQQSHSCKRLIPSEWIGDSETYPLKPDYYATSREPFRNTLRAQKEIEWTLFNVGWLMDYFLPARKTWMKPVPGKFPVDLEGWSALVRGSGEEVQSWTYGRDGGGGVVALCGADEWVG</sequence>
<comment type="similarity">
    <text evidence="1">Belongs to the NmrA-type oxidoreductase family. Isoflavone reductase subfamily.</text>
</comment>
<dbReference type="SUPFAM" id="SSF51735">
    <property type="entry name" value="NAD(P)-binding Rossmann-fold domains"/>
    <property type="match status" value="1"/>
</dbReference>
<protein>
    <recommendedName>
        <fullName evidence="6">NAD(P)-binding domain-containing protein</fullName>
    </recommendedName>
</protein>
<dbReference type="PANTHER" id="PTHR47706">
    <property type="entry name" value="NMRA-LIKE FAMILY PROTEIN"/>
    <property type="match status" value="1"/>
</dbReference>
<evidence type="ECO:0008006" key="6">
    <source>
        <dbReference type="Google" id="ProtNLM"/>
    </source>
</evidence>
<dbReference type="PANTHER" id="PTHR47706:SF4">
    <property type="entry name" value="NMRA-LIKE DOMAIN-CONTAINING PROTEIN"/>
    <property type="match status" value="1"/>
</dbReference>
<keyword evidence="2" id="KW-0521">NADP</keyword>
<comment type="caution">
    <text evidence="4">The sequence shown here is derived from an EMBL/GenBank/DDBJ whole genome shotgun (WGS) entry which is preliminary data.</text>
</comment>
<dbReference type="InterPro" id="IPR036291">
    <property type="entry name" value="NAD(P)-bd_dom_sf"/>
</dbReference>
<reference evidence="4 5" key="1">
    <citation type="submission" date="2024-09" db="EMBL/GenBank/DDBJ databases">
        <title>Rethinking Asexuality: The Enigmatic Case of Functional Sexual Genes in Lepraria (Stereocaulaceae).</title>
        <authorList>
            <person name="Doellman M."/>
            <person name="Sun Y."/>
            <person name="Barcenas-Pena A."/>
            <person name="Lumbsch H.T."/>
            <person name="Grewe F."/>
        </authorList>
    </citation>
    <scope>NUCLEOTIDE SEQUENCE [LARGE SCALE GENOMIC DNA]</scope>
    <source>
        <strain evidence="4 5">Grewe 0041</strain>
    </source>
</reference>